<feature type="DNA-binding region" description="H-T-H motif" evidence="4">
    <location>
        <begin position="33"/>
        <end position="52"/>
    </location>
</feature>
<keyword evidence="1" id="KW-0805">Transcription regulation</keyword>
<proteinExistence type="predicted"/>
<reference evidence="7 8" key="1">
    <citation type="submission" date="2017-09" db="EMBL/GenBank/DDBJ databases">
        <authorList>
            <person name="Bumgarner R.E."/>
        </authorList>
    </citation>
    <scope>NUCLEOTIDE SEQUENCE [LARGE SCALE GENOMIC DNA]</scope>
    <source>
        <strain evidence="7 8">T34998</strain>
    </source>
</reference>
<comment type="caution">
    <text evidence="7">The sequence shown here is derived from an EMBL/GenBank/DDBJ whole genome shotgun (WGS) entry which is preliminary data.</text>
</comment>
<dbReference type="EMBL" id="PCZS01000001">
    <property type="protein sequence ID" value="REB70260.1"/>
    <property type="molecule type" value="Genomic_DNA"/>
</dbReference>
<keyword evidence="8" id="KW-1185">Reference proteome</keyword>
<evidence type="ECO:0000313" key="7">
    <source>
        <dbReference type="EMBL" id="REB70260.1"/>
    </source>
</evidence>
<dbReference type="Proteomes" id="UP000256324">
    <property type="component" value="Unassembled WGS sequence"/>
</dbReference>
<dbReference type="PANTHER" id="PTHR30055:SF234">
    <property type="entry name" value="HTH-TYPE TRANSCRIPTIONAL REGULATOR BETI"/>
    <property type="match status" value="1"/>
</dbReference>
<organism evidence="7 8">
    <name type="scientific">Cutibacterium namnetense</name>
    <dbReference type="NCBI Taxonomy" id="1574624"/>
    <lineage>
        <taxon>Bacteria</taxon>
        <taxon>Bacillati</taxon>
        <taxon>Actinomycetota</taxon>
        <taxon>Actinomycetes</taxon>
        <taxon>Propionibacteriales</taxon>
        <taxon>Propionibacteriaceae</taxon>
        <taxon>Cutibacterium</taxon>
    </lineage>
</organism>
<accession>A0ABX9I9Y8</accession>
<feature type="domain" description="HTH tetR-type" evidence="6">
    <location>
        <begin position="10"/>
        <end position="70"/>
    </location>
</feature>
<dbReference type="Pfam" id="PF00440">
    <property type="entry name" value="TetR_N"/>
    <property type="match status" value="1"/>
</dbReference>
<evidence type="ECO:0000259" key="6">
    <source>
        <dbReference type="PROSITE" id="PS50977"/>
    </source>
</evidence>
<protein>
    <submittedName>
        <fullName evidence="7">TetR/AcrR family transcriptional regulator</fullName>
    </submittedName>
</protein>
<sequence>MAQQMTAKGHHRRQKLIQSAASLLSSGGPRAVTMRAAARLADLSPSSTVYYFDDREELLAEAAKLNIRAWAHIAEAIADEAENHHPETGTDEVIEYLIRAMISRPAPLLGHYLELISAGDNETISTAYRAGRGRLDNAISRILAVAKIPYPAELVIAVIDGGIVTALSEGRDPHATVETLLRQLISLPAYEPGPDSIGPAPPHSTEEESTKR</sequence>
<dbReference type="Pfam" id="PF17940">
    <property type="entry name" value="TetR_C_31"/>
    <property type="match status" value="1"/>
</dbReference>
<evidence type="ECO:0000256" key="5">
    <source>
        <dbReference type="SAM" id="MobiDB-lite"/>
    </source>
</evidence>
<dbReference type="SUPFAM" id="SSF46689">
    <property type="entry name" value="Homeodomain-like"/>
    <property type="match status" value="1"/>
</dbReference>
<evidence type="ECO:0000256" key="1">
    <source>
        <dbReference type="ARBA" id="ARBA00023015"/>
    </source>
</evidence>
<name>A0ABX9I9Y8_9ACTN</name>
<keyword evidence="3" id="KW-0804">Transcription</keyword>
<evidence type="ECO:0000256" key="4">
    <source>
        <dbReference type="PROSITE-ProRule" id="PRU00335"/>
    </source>
</evidence>
<evidence type="ECO:0000256" key="2">
    <source>
        <dbReference type="ARBA" id="ARBA00023125"/>
    </source>
</evidence>
<gene>
    <name evidence="7" type="ORF">CP880_00070</name>
</gene>
<dbReference type="PANTHER" id="PTHR30055">
    <property type="entry name" value="HTH-TYPE TRANSCRIPTIONAL REGULATOR RUTR"/>
    <property type="match status" value="1"/>
</dbReference>
<dbReference type="InterPro" id="IPR041583">
    <property type="entry name" value="TetR_C_31"/>
</dbReference>
<keyword evidence="2 4" id="KW-0238">DNA-binding</keyword>
<dbReference type="PROSITE" id="PS50977">
    <property type="entry name" value="HTH_TETR_2"/>
    <property type="match status" value="1"/>
</dbReference>
<dbReference type="Gene3D" id="1.10.357.10">
    <property type="entry name" value="Tetracycline Repressor, domain 2"/>
    <property type="match status" value="1"/>
</dbReference>
<dbReference type="InterPro" id="IPR009057">
    <property type="entry name" value="Homeodomain-like_sf"/>
</dbReference>
<dbReference type="RefSeq" id="WP_002549303.1">
    <property type="nucleotide sequence ID" value="NZ_JARJOC010000001.1"/>
</dbReference>
<evidence type="ECO:0000313" key="8">
    <source>
        <dbReference type="Proteomes" id="UP000256324"/>
    </source>
</evidence>
<dbReference type="InterPro" id="IPR001647">
    <property type="entry name" value="HTH_TetR"/>
</dbReference>
<feature type="region of interest" description="Disordered" evidence="5">
    <location>
        <begin position="191"/>
        <end position="212"/>
    </location>
</feature>
<dbReference type="InterPro" id="IPR050109">
    <property type="entry name" value="HTH-type_TetR-like_transc_reg"/>
</dbReference>
<evidence type="ECO:0000256" key="3">
    <source>
        <dbReference type="ARBA" id="ARBA00023163"/>
    </source>
</evidence>